<dbReference type="PANTHER" id="PTHR31528">
    <property type="entry name" value="4-AMINO-5-HYDROXYMETHYL-2-METHYLPYRIMIDINE PHOSPHATE SYNTHASE THI11-RELATED"/>
    <property type="match status" value="1"/>
</dbReference>
<organism evidence="14 15">
    <name type="scientific">Afifella marina DSM 2698</name>
    <dbReference type="NCBI Taxonomy" id="1120955"/>
    <lineage>
        <taxon>Bacteria</taxon>
        <taxon>Pseudomonadati</taxon>
        <taxon>Pseudomonadota</taxon>
        <taxon>Alphaproteobacteria</taxon>
        <taxon>Hyphomicrobiales</taxon>
        <taxon>Afifellaceae</taxon>
        <taxon>Afifella</taxon>
    </lineage>
</organism>
<evidence type="ECO:0000256" key="11">
    <source>
        <dbReference type="ARBA" id="ARBA00048179"/>
    </source>
</evidence>
<proteinExistence type="inferred from homology"/>
<feature type="chain" id="PRO_5011460356" description="Thiamine pyrimidine synthase" evidence="12">
    <location>
        <begin position="29"/>
        <end position="336"/>
    </location>
</feature>
<keyword evidence="8" id="KW-0784">Thiamine biosynthesis</keyword>
<evidence type="ECO:0000256" key="3">
    <source>
        <dbReference type="ARBA" id="ARBA00009406"/>
    </source>
</evidence>
<name>A0A1G5NZ35_AFIMA</name>
<dbReference type="PROSITE" id="PS51318">
    <property type="entry name" value="TAT"/>
    <property type="match status" value="1"/>
</dbReference>
<keyword evidence="7" id="KW-0663">Pyridoxal phosphate</keyword>
<dbReference type="STRING" id="1120955.SAMN03080610_02850"/>
<dbReference type="Proteomes" id="UP000199347">
    <property type="component" value="Unassembled WGS sequence"/>
</dbReference>
<dbReference type="InterPro" id="IPR006311">
    <property type="entry name" value="TAT_signal"/>
</dbReference>
<dbReference type="RefSeq" id="WP_092814573.1">
    <property type="nucleotide sequence ID" value="NZ_FMVW01000007.1"/>
</dbReference>
<gene>
    <name evidence="14" type="ORF">SAMN03080610_02850</name>
</gene>
<sequence>MKLTRRTLLVCATALGLTLPAGMTEALAQDKDLKKVTVRLAFNYNGHRSPYLLGVDKGFYEEEGLDVEVLEGKGVTSSMQLVANKQDTFAIIDPPSLMLGAAQGMPLRIVAQLYQVSPNAVISWKEENIKKPADLVGKTVATLQGDTTTTMLYALLARNDVERSDVKIVATDGGTRNQTFLAKRAAALTGFSNDSYLGMKATTEGDVDYFMYSDFGIDTMGDALAANTDTIEEDPEMIAAFVKATLRSYAYALEHPEEAIDSLIKRSPTRDKDVAVEKLKATADLMTSDVTEEHGIGYSDKARFEQTQELMAEFGGLTKTVDDVSVYYTNEFLPKN</sequence>
<evidence type="ECO:0000256" key="8">
    <source>
        <dbReference type="ARBA" id="ARBA00022977"/>
    </source>
</evidence>
<feature type="domain" description="SsuA/THI5-like" evidence="13">
    <location>
        <begin position="49"/>
        <end position="259"/>
    </location>
</feature>
<dbReference type="EMBL" id="FMVW01000007">
    <property type="protein sequence ID" value="SCZ42021.1"/>
    <property type="molecule type" value="Genomic_DNA"/>
</dbReference>
<evidence type="ECO:0000256" key="5">
    <source>
        <dbReference type="ARBA" id="ARBA00022679"/>
    </source>
</evidence>
<comment type="similarity">
    <text evidence="3">Belongs to the NMT1/THI5 family.</text>
</comment>
<keyword evidence="15" id="KW-1185">Reference proteome</keyword>
<dbReference type="PANTHER" id="PTHR31528:SF1">
    <property type="entry name" value="4-AMINO-5-HYDROXYMETHYL-2-METHYLPYRIMIDINE PHOSPHATE SYNTHASE THI11-RELATED"/>
    <property type="match status" value="1"/>
</dbReference>
<dbReference type="AlphaFoldDB" id="A0A1G5NZ35"/>
<dbReference type="Gene3D" id="3.40.190.10">
    <property type="entry name" value="Periplasmic binding protein-like II"/>
    <property type="match status" value="2"/>
</dbReference>
<reference evidence="14 15" key="1">
    <citation type="submission" date="2016-10" db="EMBL/GenBank/DDBJ databases">
        <authorList>
            <person name="de Groot N.N."/>
        </authorList>
    </citation>
    <scope>NUCLEOTIDE SEQUENCE [LARGE SCALE GENOMIC DNA]</scope>
    <source>
        <strain evidence="14 15">DSM 2698</strain>
    </source>
</reference>
<evidence type="ECO:0000256" key="9">
    <source>
        <dbReference type="ARBA" id="ARBA00023004"/>
    </source>
</evidence>
<keyword evidence="6" id="KW-0479">Metal-binding</keyword>
<dbReference type="OrthoDB" id="5348911at2"/>
<evidence type="ECO:0000259" key="13">
    <source>
        <dbReference type="Pfam" id="PF09084"/>
    </source>
</evidence>
<evidence type="ECO:0000256" key="1">
    <source>
        <dbReference type="ARBA" id="ARBA00003469"/>
    </source>
</evidence>
<protein>
    <recommendedName>
        <fullName evidence="10">Thiamine pyrimidine synthase</fullName>
    </recommendedName>
</protein>
<dbReference type="InterPro" id="IPR027939">
    <property type="entry name" value="NMT1/THI5"/>
</dbReference>
<evidence type="ECO:0000313" key="14">
    <source>
        <dbReference type="EMBL" id="SCZ42021.1"/>
    </source>
</evidence>
<evidence type="ECO:0000256" key="6">
    <source>
        <dbReference type="ARBA" id="ARBA00022723"/>
    </source>
</evidence>
<evidence type="ECO:0000256" key="12">
    <source>
        <dbReference type="SAM" id="SignalP"/>
    </source>
</evidence>
<dbReference type="GO" id="GO:0009228">
    <property type="term" value="P:thiamine biosynthetic process"/>
    <property type="evidence" value="ECO:0007669"/>
    <property type="project" value="UniProtKB-KW"/>
</dbReference>
<accession>A0A1G5NZ35</accession>
<evidence type="ECO:0000256" key="4">
    <source>
        <dbReference type="ARBA" id="ARBA00011738"/>
    </source>
</evidence>
<keyword evidence="12" id="KW-0732">Signal</keyword>
<dbReference type="InterPro" id="IPR015168">
    <property type="entry name" value="SsuA/THI5"/>
</dbReference>
<evidence type="ECO:0000256" key="2">
    <source>
        <dbReference type="ARBA" id="ARBA00004948"/>
    </source>
</evidence>
<evidence type="ECO:0000313" key="15">
    <source>
        <dbReference type="Proteomes" id="UP000199347"/>
    </source>
</evidence>
<comment type="subunit">
    <text evidence="4">Homodimer.</text>
</comment>
<keyword evidence="5" id="KW-0808">Transferase</keyword>
<dbReference type="Pfam" id="PF09084">
    <property type="entry name" value="NMT1"/>
    <property type="match status" value="1"/>
</dbReference>
<dbReference type="GO" id="GO:0016740">
    <property type="term" value="F:transferase activity"/>
    <property type="evidence" value="ECO:0007669"/>
    <property type="project" value="UniProtKB-KW"/>
</dbReference>
<evidence type="ECO:0000256" key="10">
    <source>
        <dbReference type="ARBA" id="ARBA00033171"/>
    </source>
</evidence>
<evidence type="ECO:0000256" key="7">
    <source>
        <dbReference type="ARBA" id="ARBA00022898"/>
    </source>
</evidence>
<dbReference type="GO" id="GO:0046872">
    <property type="term" value="F:metal ion binding"/>
    <property type="evidence" value="ECO:0007669"/>
    <property type="project" value="UniProtKB-KW"/>
</dbReference>
<comment type="catalytic activity">
    <reaction evidence="11">
        <text>N(6)-(pyridoxal phosphate)-L-lysyl-[4-amino-5-hydroxymethyl-2-methylpyrimidine phosphate synthase] + L-histidyl-[4-amino-5-hydroxymethyl-2-methylpyrimidine phosphate synthase] + 2 Fe(3+) + 4 H2O = L-lysyl-[4-amino-5-hydroxymethyl-2-methylpyrimidine phosphate synthase] + (2S)-2-amino-5-hydroxy-4-oxopentanoyl-[4-amino-5-hydroxymethyl-2-methylpyrimidine phosphate synthase] + 4-amino-2-methyl-5-(phosphooxymethyl)pyrimidine + 3-oxopropanoate + 2 Fe(2+) + 2 H(+)</text>
        <dbReference type="Rhea" id="RHEA:65756"/>
        <dbReference type="Rhea" id="RHEA-COMP:16892"/>
        <dbReference type="Rhea" id="RHEA-COMP:16893"/>
        <dbReference type="Rhea" id="RHEA-COMP:16894"/>
        <dbReference type="Rhea" id="RHEA-COMP:16895"/>
        <dbReference type="ChEBI" id="CHEBI:15377"/>
        <dbReference type="ChEBI" id="CHEBI:15378"/>
        <dbReference type="ChEBI" id="CHEBI:29033"/>
        <dbReference type="ChEBI" id="CHEBI:29034"/>
        <dbReference type="ChEBI" id="CHEBI:29969"/>
        <dbReference type="ChEBI" id="CHEBI:29979"/>
        <dbReference type="ChEBI" id="CHEBI:33190"/>
        <dbReference type="ChEBI" id="CHEBI:58354"/>
        <dbReference type="ChEBI" id="CHEBI:143915"/>
        <dbReference type="ChEBI" id="CHEBI:157692"/>
    </reaction>
    <physiologicalReaction direction="left-to-right" evidence="11">
        <dbReference type="Rhea" id="RHEA:65757"/>
    </physiologicalReaction>
</comment>
<keyword evidence="9" id="KW-0408">Iron</keyword>
<feature type="signal peptide" evidence="12">
    <location>
        <begin position="1"/>
        <end position="28"/>
    </location>
</feature>
<comment type="pathway">
    <text evidence="2">Cofactor biosynthesis; thiamine diphosphate biosynthesis.</text>
</comment>
<dbReference type="SUPFAM" id="SSF53850">
    <property type="entry name" value="Periplasmic binding protein-like II"/>
    <property type="match status" value="1"/>
</dbReference>
<comment type="function">
    <text evidence="1">Responsible for the formation of the pyrimidine heterocycle in the thiamine biosynthesis pathway. Catalyzes the formation of hydroxymethylpyrimidine phosphate (HMP-P) from histidine and pyridoxal phosphate (PLP). The protein uses PLP and the active site histidine to form HMP-P, generating an inactive enzyme. The enzyme can only undergo a single turnover, which suggests it is a suicide enzyme.</text>
</comment>